<evidence type="ECO:0000313" key="3">
    <source>
        <dbReference type="EMBL" id="MCW6535793.1"/>
    </source>
</evidence>
<feature type="signal peptide" evidence="2">
    <location>
        <begin position="1"/>
        <end position="29"/>
    </location>
</feature>
<dbReference type="AlphaFoldDB" id="A0AA41ZA52"/>
<accession>A0AA41ZA52</accession>
<sequence length="128" mass="13919">MKMKLAWRTLPKAAFWLAGALALSGAAVAAPDAPALAGHYYLEGVMETGSELLLLPDHRFQWYLSYGAMDLDATGRWSADGDKLTLTAESGGDERPAFDKLELEVAPDGSLHRSGDTKGAYRRHDDPR</sequence>
<dbReference type="RefSeq" id="WP_179513440.1">
    <property type="nucleotide sequence ID" value="NZ_JANFAV010000009.1"/>
</dbReference>
<dbReference type="Proteomes" id="UP001165565">
    <property type="component" value="Unassembled WGS sequence"/>
</dbReference>
<feature type="chain" id="PRO_5041310956" evidence="2">
    <location>
        <begin position="30"/>
        <end position="128"/>
    </location>
</feature>
<keyword evidence="2" id="KW-0732">Signal</keyword>
<evidence type="ECO:0000256" key="1">
    <source>
        <dbReference type="SAM" id="MobiDB-lite"/>
    </source>
</evidence>
<keyword evidence="4" id="KW-1185">Reference proteome</keyword>
<reference evidence="3" key="1">
    <citation type="submission" date="2022-06" db="EMBL/GenBank/DDBJ databases">
        <title>Sphingomonas sp. nov. isolated from rhizosphere soil of tomato.</title>
        <authorList>
            <person name="Dong H."/>
            <person name="Gao R."/>
        </authorList>
    </citation>
    <scope>NUCLEOTIDE SEQUENCE</scope>
    <source>
        <strain evidence="3">MMSM24</strain>
    </source>
</reference>
<feature type="region of interest" description="Disordered" evidence="1">
    <location>
        <begin position="107"/>
        <end position="128"/>
    </location>
</feature>
<name>A0AA41ZA52_9SPHN</name>
<evidence type="ECO:0000256" key="2">
    <source>
        <dbReference type="SAM" id="SignalP"/>
    </source>
</evidence>
<dbReference type="EMBL" id="JANFAV010000009">
    <property type="protein sequence ID" value="MCW6535793.1"/>
    <property type="molecule type" value="Genomic_DNA"/>
</dbReference>
<proteinExistence type="predicted"/>
<protein>
    <submittedName>
        <fullName evidence="3">Uncharacterized protein</fullName>
    </submittedName>
</protein>
<gene>
    <name evidence="3" type="ORF">NEE01_13500</name>
</gene>
<evidence type="ECO:0000313" key="4">
    <source>
        <dbReference type="Proteomes" id="UP001165565"/>
    </source>
</evidence>
<organism evidence="3 4">
    <name type="scientific">Sphingomonas lycopersici</name>
    <dbReference type="NCBI Taxonomy" id="2951807"/>
    <lineage>
        <taxon>Bacteria</taxon>
        <taxon>Pseudomonadati</taxon>
        <taxon>Pseudomonadota</taxon>
        <taxon>Alphaproteobacteria</taxon>
        <taxon>Sphingomonadales</taxon>
        <taxon>Sphingomonadaceae</taxon>
        <taxon>Sphingomonas</taxon>
    </lineage>
</organism>
<comment type="caution">
    <text evidence="3">The sequence shown here is derived from an EMBL/GenBank/DDBJ whole genome shotgun (WGS) entry which is preliminary data.</text>
</comment>